<dbReference type="InterPro" id="IPR019734">
    <property type="entry name" value="TPR_rpt"/>
</dbReference>
<reference evidence="3 4" key="1">
    <citation type="submission" date="2021-06" db="EMBL/GenBank/DDBJ databases">
        <authorList>
            <person name="Sun Q."/>
            <person name="Li D."/>
        </authorList>
    </citation>
    <scope>NUCLEOTIDE SEQUENCE [LARGE SCALE GENOMIC DNA]</scope>
    <source>
        <strain evidence="3 4">MSJ-5</strain>
    </source>
</reference>
<dbReference type="Proteomes" id="UP000779508">
    <property type="component" value="Unassembled WGS sequence"/>
</dbReference>
<comment type="caution">
    <text evidence="3">The sequence shown here is derived from an EMBL/GenBank/DDBJ whole genome shotgun (WGS) entry which is preliminary data.</text>
</comment>
<feature type="domain" description="Protein kinase" evidence="1">
    <location>
        <begin position="1"/>
        <end position="322"/>
    </location>
</feature>
<dbReference type="CDD" id="cd01949">
    <property type="entry name" value="GGDEF"/>
    <property type="match status" value="1"/>
</dbReference>
<dbReference type="PROSITE" id="PS50887">
    <property type="entry name" value="GGDEF"/>
    <property type="match status" value="1"/>
</dbReference>
<keyword evidence="3" id="KW-0808">Transferase</keyword>
<evidence type="ECO:0000259" key="1">
    <source>
        <dbReference type="PROSITE" id="PS50011"/>
    </source>
</evidence>
<dbReference type="InterPro" id="IPR050469">
    <property type="entry name" value="Diguanylate_Cyclase"/>
</dbReference>
<evidence type="ECO:0000259" key="2">
    <source>
        <dbReference type="PROSITE" id="PS50887"/>
    </source>
</evidence>
<dbReference type="InterPro" id="IPR000719">
    <property type="entry name" value="Prot_kinase_dom"/>
</dbReference>
<dbReference type="EC" id="2.7.7.65" evidence="3"/>
<keyword evidence="3" id="KW-0548">Nucleotidyltransferase</keyword>
<keyword evidence="4" id="KW-1185">Reference proteome</keyword>
<dbReference type="GO" id="GO:0052621">
    <property type="term" value="F:diguanylate cyclase activity"/>
    <property type="evidence" value="ECO:0007669"/>
    <property type="project" value="UniProtKB-EC"/>
</dbReference>
<proteinExistence type="predicted"/>
<dbReference type="NCBIfam" id="TIGR00254">
    <property type="entry name" value="GGDEF"/>
    <property type="match status" value="1"/>
</dbReference>
<evidence type="ECO:0000313" key="3">
    <source>
        <dbReference type="EMBL" id="MBU5675613.1"/>
    </source>
</evidence>
<dbReference type="SMART" id="SM00220">
    <property type="entry name" value="S_TKc"/>
    <property type="match status" value="1"/>
</dbReference>
<dbReference type="Pfam" id="PF13191">
    <property type="entry name" value="AAA_16"/>
    <property type="match status" value="1"/>
</dbReference>
<evidence type="ECO:0000313" key="4">
    <source>
        <dbReference type="Proteomes" id="UP000779508"/>
    </source>
</evidence>
<dbReference type="PANTHER" id="PTHR45138:SF9">
    <property type="entry name" value="DIGUANYLATE CYCLASE DGCM-RELATED"/>
    <property type="match status" value="1"/>
</dbReference>
<gene>
    <name evidence="3" type="ORF">KQI88_04210</name>
</gene>
<organism evidence="3 4">
    <name type="scientific">Alkaliphilus flagellatus</name>
    <dbReference type="NCBI Taxonomy" id="2841507"/>
    <lineage>
        <taxon>Bacteria</taxon>
        <taxon>Bacillati</taxon>
        <taxon>Bacillota</taxon>
        <taxon>Clostridia</taxon>
        <taxon>Peptostreptococcales</taxon>
        <taxon>Natronincolaceae</taxon>
        <taxon>Alkaliphilus</taxon>
    </lineage>
</organism>
<dbReference type="PANTHER" id="PTHR45138">
    <property type="entry name" value="REGULATORY COMPONENTS OF SENSORY TRANSDUCTION SYSTEM"/>
    <property type="match status" value="1"/>
</dbReference>
<dbReference type="PROSITE" id="PS50011">
    <property type="entry name" value="PROTEIN_KINASE_DOM"/>
    <property type="match status" value="1"/>
</dbReference>
<dbReference type="SMART" id="SM00028">
    <property type="entry name" value="TPR"/>
    <property type="match status" value="6"/>
</dbReference>
<feature type="domain" description="GGDEF" evidence="2">
    <location>
        <begin position="1507"/>
        <end position="1638"/>
    </location>
</feature>
<sequence length="1817" mass="212456">MELINSRYKILKSLEQEHYYSQYIALDLIKKGEKVLLHLISDTQITRPFIEYCNSNFYEVSSYNQESIMSIYSYGIVEIMDDKPIEETIFFYTTEYVDSINLTDIDKPLEEYDLLDIYKQISRALDFLYYHGIVYKYIGVETVKLIKKENKFTVKLLDIVSIHRMEIMKTYFHTLTCSFFAPELVCGMELGVYTDIYSLGSLLYYLLTLTLLDNSRVTSRNEDYLKDGSSKVKLFNMIQKMTSNDIDMRYMTIHECNDTIRNIYGLNKVIENLKDVDKINFKTSLIGRDQELRKILDVCEIREDRIRKFNKNIVLINGDKGIGKTRLINEVSHLIKWKKYKSFRVTINQQAEGFREIIGSVLKQFIKISSELYITKYGRELIKLVPELGSNRDIIPSQVLPNNQEVLRLYNRVANFMFDVSLIHPCVILIDDFHLADRSMIEFVDYLLNLNKIKKAPLLLILGYMDGHFYCDKNKDYINKWSIDNALSIKLSRLTIEETAKLVKHILGWHKEPLNFASRIMRDTEGTPSHIEEIIKELYSQKLLEVNYSTNYKGFAPIISVDDYNKIILSQNIDESILKQLQSLDNIAREILDVVSLFNTSISKDIISDMLETIKNDYDDYFSNLTQLKILNEKLDDWGYTYGFHNKDFKKNIYNNIDEDRRILLHIKASNILEELYIKEGRENKEELIYHLIQSDQKDKSINYCIESGIGMLKFFIYEQAYTFFKRAYELLEDDTDRRKLTVLIHLGDVSQNLSKNNDAIYYFDYAIKLANLQNIPKKSIDAKIKIGLLYSIRNEFDSALTYLNESIDEANKIKYVNGTMEAAYLLGRAYMQMRELQKMKAISEQYFDYAFVQNNLYYMGMFMGLRGIVEYFEENIVIALELFKESVEYLEKANKSEETARPINNIGVIYHDHFQDTHNARVYFQKALKISKQFRRTDGIITFSNNIADTYITEHDYYKAIDVLKKSIELALEYGEEISTLMVYSNLIVSYTNIGEYKQAYMYLLKADVIYKNRNINRKAIYLETYLEACAKLYMAMGAYNEALQIIKEFFEKFSHAEFLIQLRMRKLYYFAKYNSGELVEDKELIELINDYRETPYVRDKRMILLEGANYFINKLMISEAKCLLEEDIDLANTVNNDYFILKRKYVESFLLNKKQQIVALEDLILNKKLDQFKEIQWNVYAQLGSSYLQSRAYLRSINSFLNALDVIYVLFNTIPFEFKRLYLLKDDKFLVRINLFIIEKLINGDKSKDFLNINDENYEKYKVKLLSDNNLEGFFDIVELQNILKNRKFYKLALEHYDKFNGTNITSIEQLVASFTDNNIKNLDLLLQLACRTTLASRGAIIEEEGHKTITSVGQSIPQDKINSILENVSSINKEVFSKSSLNPTRDFNREYFRNNTRGLICLPIYKENENGNNENVQENNRKNYNKFQKKIIGYLYLETDKALNNFSEETLKLCKNLLPLAGILLTNHYLTIFSSIDKMTGTYMRKYFEQVFDEEIEYAKEINQPLSIIMLDIDHFKNVNDIYGHQKGDIVLTEIGKIIRSNIRTTDYVGRYGGEEFIILLPGANKVDAYTIAEKVRNKVQSSKLLGSDAQLTISCGIASFTSDANKQIQIIERADQALYNAKENGRNRSVMWKKDIILGSKRVDKLAGIVTGNIIHDQRNVLVITEIIELISRNSTIKEKIFTVLGRLIEILEAEEGILFTVEDNKIHKKYYRRRFIEDWVPPFIFNENLVKSVIINMEGKYIIDWESINSFDILTNTPNWKSVIIIPVVVNENVCGAIYLSVSIKEKEFDYNAYNLVKITSNIIGALLKTSR</sequence>
<dbReference type="RefSeq" id="WP_216415080.1">
    <property type="nucleotide sequence ID" value="NZ_JAHLQK010000001.1"/>
</dbReference>
<name>A0ABS6G1T6_9FIRM</name>
<protein>
    <submittedName>
        <fullName evidence="3">Diguanylate cyclase</fullName>
        <ecNumber evidence="3">2.7.7.65</ecNumber>
    </submittedName>
</protein>
<dbReference type="EMBL" id="JAHLQK010000001">
    <property type="protein sequence ID" value="MBU5675613.1"/>
    <property type="molecule type" value="Genomic_DNA"/>
</dbReference>
<accession>A0ABS6G1T6</accession>
<dbReference type="InterPro" id="IPR041664">
    <property type="entry name" value="AAA_16"/>
</dbReference>
<dbReference type="InterPro" id="IPR000160">
    <property type="entry name" value="GGDEF_dom"/>
</dbReference>
<dbReference type="Pfam" id="PF00069">
    <property type="entry name" value="Pkinase"/>
    <property type="match status" value="1"/>
</dbReference>
<dbReference type="SMART" id="SM00267">
    <property type="entry name" value="GGDEF"/>
    <property type="match status" value="1"/>
</dbReference>
<dbReference type="Pfam" id="PF00990">
    <property type="entry name" value="GGDEF"/>
    <property type="match status" value="1"/>
</dbReference>